<evidence type="ECO:0000313" key="1">
    <source>
        <dbReference type="EMBL" id="KOF67360.1"/>
    </source>
</evidence>
<gene>
    <name evidence="1" type="ORF">OCBIM_22009790mg</name>
</gene>
<accession>A0A0L8FSF8</accession>
<protein>
    <submittedName>
        <fullName evidence="1">Uncharacterized protein</fullName>
    </submittedName>
</protein>
<sequence>MEFKSCWLICILHKKKGKKMAEKVKAVAGRVSINHGIYDAGLRTLQLSRPYYFISLFPDYYIDSTPVSSHQKITIIIIYLYEKCIPPSIV</sequence>
<reference evidence="1" key="1">
    <citation type="submission" date="2015-07" db="EMBL/GenBank/DDBJ databases">
        <title>MeaNS - Measles Nucleotide Surveillance Program.</title>
        <authorList>
            <person name="Tran T."/>
            <person name="Druce J."/>
        </authorList>
    </citation>
    <scope>NUCLEOTIDE SEQUENCE</scope>
    <source>
        <strain evidence="1">UCB-OBI-ISO-001</strain>
        <tissue evidence="1">Gonad</tissue>
    </source>
</reference>
<name>A0A0L8FSF8_OCTBM</name>
<proteinExistence type="predicted"/>
<organism evidence="1">
    <name type="scientific">Octopus bimaculoides</name>
    <name type="common">California two-spotted octopus</name>
    <dbReference type="NCBI Taxonomy" id="37653"/>
    <lineage>
        <taxon>Eukaryota</taxon>
        <taxon>Metazoa</taxon>
        <taxon>Spiralia</taxon>
        <taxon>Lophotrochozoa</taxon>
        <taxon>Mollusca</taxon>
        <taxon>Cephalopoda</taxon>
        <taxon>Coleoidea</taxon>
        <taxon>Octopodiformes</taxon>
        <taxon>Octopoda</taxon>
        <taxon>Incirrata</taxon>
        <taxon>Octopodidae</taxon>
        <taxon>Octopus</taxon>
    </lineage>
</organism>
<dbReference type="AlphaFoldDB" id="A0A0L8FSF8"/>
<dbReference type="EMBL" id="KQ427132">
    <property type="protein sequence ID" value="KOF67360.1"/>
    <property type="molecule type" value="Genomic_DNA"/>
</dbReference>